<sequence length="319" mass="35844">MSLPSPLPRELAGRVFTTARARTLGVNRARLRCSDMHRLHRGIFSHLNSDPNPLAVCAALAEEHRHLWASHWTAARAHGLWLPLDAPDSQVLHVSRSKTYSQLKLTTARCHWLDVLESELETRDMAAAGPPGAVARLSTPARTWLDLSPELAHEDLVALGDQLVRHPYPKFEHRTTPFATPDSLRGLLAAHPWAPGARAARAALAQVRVGSDSPAETRLRLAVLATCLPQPDLQIRLRPQDPYSPTADLGYRRLRFGVQYEGRGHRTAEQLSRDNRRDAAFNEAGWLYLKFDASDYENGFMQASWRIRQAYDRLASRTR</sequence>
<gene>
    <name evidence="1" type="ORF">EV380_0334</name>
</gene>
<comment type="caution">
    <text evidence="1">The sequence shown here is derived from an EMBL/GenBank/DDBJ whole genome shotgun (WGS) entry which is preliminary data.</text>
</comment>
<keyword evidence="2" id="KW-1185">Reference proteome</keyword>
<evidence type="ECO:0000313" key="1">
    <source>
        <dbReference type="EMBL" id="RZU60786.1"/>
    </source>
</evidence>
<evidence type="ECO:0008006" key="3">
    <source>
        <dbReference type="Google" id="ProtNLM"/>
    </source>
</evidence>
<accession>A0A4V2G9L3</accession>
<organism evidence="1 2">
    <name type="scientific">Zhihengliuella halotolerans</name>
    <dbReference type="NCBI Taxonomy" id="370736"/>
    <lineage>
        <taxon>Bacteria</taxon>
        <taxon>Bacillati</taxon>
        <taxon>Actinomycetota</taxon>
        <taxon>Actinomycetes</taxon>
        <taxon>Micrococcales</taxon>
        <taxon>Micrococcaceae</taxon>
        <taxon>Zhihengliuella</taxon>
    </lineage>
</organism>
<dbReference type="RefSeq" id="WP_130448880.1">
    <property type="nucleotide sequence ID" value="NZ_SHLA01000001.1"/>
</dbReference>
<reference evidence="1 2" key="1">
    <citation type="submission" date="2019-02" db="EMBL/GenBank/DDBJ databases">
        <title>Sequencing the genomes of 1000 actinobacteria strains.</title>
        <authorList>
            <person name="Klenk H.-P."/>
        </authorList>
    </citation>
    <scope>NUCLEOTIDE SEQUENCE [LARGE SCALE GENOMIC DNA]</scope>
    <source>
        <strain evidence="1 2">DSM 17364</strain>
    </source>
</reference>
<dbReference type="Proteomes" id="UP000292685">
    <property type="component" value="Unassembled WGS sequence"/>
</dbReference>
<name>A0A4V2G9L3_9MICC</name>
<protein>
    <recommendedName>
        <fullName evidence="3">DUF559 domain-containing protein</fullName>
    </recommendedName>
</protein>
<proteinExistence type="predicted"/>
<dbReference type="OrthoDB" id="3234479at2"/>
<dbReference type="AlphaFoldDB" id="A0A4V2G9L3"/>
<evidence type="ECO:0000313" key="2">
    <source>
        <dbReference type="Proteomes" id="UP000292685"/>
    </source>
</evidence>
<dbReference type="EMBL" id="SHLA01000001">
    <property type="protein sequence ID" value="RZU60786.1"/>
    <property type="molecule type" value="Genomic_DNA"/>
</dbReference>